<dbReference type="Proteomes" id="UP000554482">
    <property type="component" value="Unassembled WGS sequence"/>
</dbReference>
<dbReference type="PANTHER" id="PTHR31170">
    <property type="entry name" value="BNAC04G53230D PROTEIN"/>
    <property type="match status" value="1"/>
</dbReference>
<evidence type="ECO:0000313" key="2">
    <source>
        <dbReference type="EMBL" id="KAF5176148.1"/>
    </source>
</evidence>
<name>A0A7J6UUK8_THATH</name>
<dbReference type="AlphaFoldDB" id="A0A7J6UUK8"/>
<accession>A0A7J6UUK8</accession>
<dbReference type="PANTHER" id="PTHR31170:SF25">
    <property type="entry name" value="BNAA09G04570D PROTEIN"/>
    <property type="match status" value="1"/>
</dbReference>
<keyword evidence="1" id="KW-0812">Transmembrane</keyword>
<keyword evidence="1" id="KW-0472">Membrane</keyword>
<evidence type="ECO:0000256" key="1">
    <source>
        <dbReference type="SAM" id="Phobius"/>
    </source>
</evidence>
<organism evidence="2 3">
    <name type="scientific">Thalictrum thalictroides</name>
    <name type="common">Rue-anemone</name>
    <name type="synonym">Anemone thalictroides</name>
    <dbReference type="NCBI Taxonomy" id="46969"/>
    <lineage>
        <taxon>Eukaryota</taxon>
        <taxon>Viridiplantae</taxon>
        <taxon>Streptophyta</taxon>
        <taxon>Embryophyta</taxon>
        <taxon>Tracheophyta</taxon>
        <taxon>Spermatophyta</taxon>
        <taxon>Magnoliopsida</taxon>
        <taxon>Ranunculales</taxon>
        <taxon>Ranunculaceae</taxon>
        <taxon>Thalictroideae</taxon>
        <taxon>Thalictrum</taxon>
    </lineage>
</organism>
<reference evidence="2 3" key="1">
    <citation type="submission" date="2020-06" db="EMBL/GenBank/DDBJ databases">
        <title>Transcriptomic and genomic resources for Thalictrum thalictroides and T. hernandezii: Facilitating candidate gene discovery in an emerging model plant lineage.</title>
        <authorList>
            <person name="Arias T."/>
            <person name="Riano-Pachon D.M."/>
            <person name="Di Stilio V.S."/>
        </authorList>
    </citation>
    <scope>NUCLEOTIDE SEQUENCE [LARGE SCALE GENOMIC DNA]</scope>
    <source>
        <strain evidence="3">cv. WT478/WT964</strain>
        <tissue evidence="2">Leaves</tissue>
    </source>
</reference>
<feature type="transmembrane region" description="Helical" evidence="1">
    <location>
        <begin position="122"/>
        <end position="142"/>
    </location>
</feature>
<proteinExistence type="predicted"/>
<dbReference type="InterPro" id="IPR004158">
    <property type="entry name" value="DUF247_pln"/>
</dbReference>
<dbReference type="Pfam" id="PF03140">
    <property type="entry name" value="DUF247"/>
    <property type="match status" value="1"/>
</dbReference>
<gene>
    <name evidence="2" type="ORF">FRX31_034264</name>
</gene>
<sequence>MNHQFPTSKFNDFIISVETASVGNKQEPSKKPRIQKVLQRLRDVQANENCYDPEVVSIGPYHHGKHEFQKMEKLKHERAKELLSSSRCDANLEDICTMILGKVSYLRTCYADDFNQFDDYKFAAIMVLDGCFILNFICYWLYENRDEERRMRDNFIMGDLFLLENQLPFLVLEELMSKIYIGNRTNARQQLELTDRRVEEQNTIKYFIDLQTVPPELTPLPPFILGILCQPYEQPLHLLDCLRTRLGGGFQRPDYIWRNYQWITRSVKELKAAGTVFKREYTHVLSEIHFKPGLIFAEFSLPGIVINNSTKSMLLNLAAYEMCPDASIDYEIISYICLMDELINDVDDVKELRSKEILLNYLGSDQQLADLFNDMSIHLKPDPKIHYLVKFEIKKHYRKKIALTIVSFLNTNFTSWTSIGVTAASLALILASIQTYFTVFPRG</sequence>
<evidence type="ECO:0000313" key="3">
    <source>
        <dbReference type="Proteomes" id="UP000554482"/>
    </source>
</evidence>
<comment type="caution">
    <text evidence="2">The sequence shown here is derived from an EMBL/GenBank/DDBJ whole genome shotgun (WGS) entry which is preliminary data.</text>
</comment>
<keyword evidence="1" id="KW-1133">Transmembrane helix</keyword>
<dbReference type="EMBL" id="JABWDY010043147">
    <property type="protein sequence ID" value="KAF5176148.1"/>
    <property type="molecule type" value="Genomic_DNA"/>
</dbReference>
<keyword evidence="3" id="KW-1185">Reference proteome</keyword>
<feature type="transmembrane region" description="Helical" evidence="1">
    <location>
        <begin position="401"/>
        <end position="433"/>
    </location>
</feature>
<protein>
    <submittedName>
        <fullName evidence="2">Uncharacterized protein</fullName>
    </submittedName>
</protein>
<dbReference type="OrthoDB" id="1849062at2759"/>